<dbReference type="SUPFAM" id="SSF54897">
    <property type="entry name" value="Protease propeptides/inhibitors"/>
    <property type="match status" value="1"/>
</dbReference>
<evidence type="ECO:0000256" key="5">
    <source>
        <dbReference type="ARBA" id="ARBA00022825"/>
    </source>
</evidence>
<keyword evidence="6 8" id="KW-0106">Calcium</keyword>
<proteinExistence type="predicted"/>
<keyword evidence="7" id="KW-0865">Zymogen</keyword>
<evidence type="ECO:0000256" key="1">
    <source>
        <dbReference type="ARBA" id="ARBA00004239"/>
    </source>
</evidence>
<dbReference type="Gene3D" id="3.40.50.200">
    <property type="entry name" value="Peptidase S8/S53 domain"/>
    <property type="match status" value="1"/>
</dbReference>
<evidence type="ECO:0000256" key="4">
    <source>
        <dbReference type="ARBA" id="ARBA00022801"/>
    </source>
</evidence>
<reference evidence="10 11" key="1">
    <citation type="journal article" date="2018" name="New Phytol.">
        <title>Comparative genomics and transcriptomics depict ericoid mycorrhizal fungi as versatile saprotrophs and plant mutualists.</title>
        <authorList>
            <person name="Martino E."/>
            <person name="Morin E."/>
            <person name="Grelet G.A."/>
            <person name="Kuo A."/>
            <person name="Kohler A."/>
            <person name="Daghino S."/>
            <person name="Barry K.W."/>
            <person name="Cichocki N."/>
            <person name="Clum A."/>
            <person name="Dockter R.B."/>
            <person name="Hainaut M."/>
            <person name="Kuo R.C."/>
            <person name="LaButti K."/>
            <person name="Lindahl B.D."/>
            <person name="Lindquist E.A."/>
            <person name="Lipzen A."/>
            <person name="Khouja H.R."/>
            <person name="Magnuson J."/>
            <person name="Murat C."/>
            <person name="Ohm R.A."/>
            <person name="Singer S.W."/>
            <person name="Spatafora J.W."/>
            <person name="Wang M."/>
            <person name="Veneault-Fourrey C."/>
            <person name="Henrissat B."/>
            <person name="Grigoriev I.V."/>
            <person name="Martin F.M."/>
            <person name="Perotto S."/>
        </authorList>
    </citation>
    <scope>NUCLEOTIDE SEQUENCE [LARGE SCALE GENOMIC DNA]</scope>
    <source>
        <strain evidence="10 11">ATCC 22711</strain>
    </source>
</reference>
<dbReference type="GO" id="GO:0046872">
    <property type="term" value="F:metal ion binding"/>
    <property type="evidence" value="ECO:0007669"/>
    <property type="project" value="UniProtKB-UniRule"/>
</dbReference>
<feature type="binding site" evidence="8">
    <location>
        <position position="646"/>
    </location>
    <ligand>
        <name>Ca(2+)</name>
        <dbReference type="ChEBI" id="CHEBI:29108"/>
    </ligand>
</feature>
<evidence type="ECO:0000259" key="9">
    <source>
        <dbReference type="PROSITE" id="PS51695"/>
    </source>
</evidence>
<comment type="subcellular location">
    <subcellularLocation>
        <location evidence="1">Secreted</location>
        <location evidence="1">Extracellular space</location>
    </subcellularLocation>
</comment>
<dbReference type="EMBL" id="KZ679008">
    <property type="protein sequence ID" value="PSS23409.1"/>
    <property type="molecule type" value="Genomic_DNA"/>
</dbReference>
<keyword evidence="5 8" id="KW-0720">Serine protease</keyword>
<feature type="active site" description="Charge relay system" evidence="8">
    <location>
        <position position="605"/>
    </location>
</feature>
<dbReference type="InterPro" id="IPR030400">
    <property type="entry name" value="Sedolisin_dom"/>
</dbReference>
<dbReference type="STRING" id="857342.A0A2T3B947"/>
<dbReference type="InterPro" id="IPR036852">
    <property type="entry name" value="Peptidase_S8/S53_dom_sf"/>
</dbReference>
<evidence type="ECO:0000256" key="6">
    <source>
        <dbReference type="ARBA" id="ARBA00022837"/>
    </source>
</evidence>
<feature type="active site" description="Charge relay system" evidence="8">
    <location>
        <position position="331"/>
    </location>
</feature>
<name>A0A2T3B947_AMORE</name>
<feature type="binding site" evidence="8">
    <location>
        <position position="665"/>
    </location>
    <ligand>
        <name>Ca(2+)</name>
        <dbReference type="ChEBI" id="CHEBI:29108"/>
    </ligand>
</feature>
<dbReference type="GO" id="GO:0008240">
    <property type="term" value="F:tripeptidyl-peptidase activity"/>
    <property type="evidence" value="ECO:0007669"/>
    <property type="project" value="TreeGrafter"/>
</dbReference>
<dbReference type="CDD" id="cd11377">
    <property type="entry name" value="Pro-peptidase_S53"/>
    <property type="match status" value="1"/>
</dbReference>
<dbReference type="PANTHER" id="PTHR14218:SF19">
    <property type="entry name" value="SERINE PROTEASE AORO, PUTATIVE (AFU_ORTHOLOGUE AFUA_6G10250)-RELATED"/>
    <property type="match status" value="1"/>
</dbReference>
<dbReference type="OrthoDB" id="409122at2759"/>
<dbReference type="SUPFAM" id="SSF52743">
    <property type="entry name" value="Subtilisin-like"/>
    <property type="match status" value="1"/>
</dbReference>
<dbReference type="PROSITE" id="PS51695">
    <property type="entry name" value="SEDOLISIN"/>
    <property type="match status" value="1"/>
</dbReference>
<dbReference type="AlphaFoldDB" id="A0A2T3B947"/>
<evidence type="ECO:0000313" key="10">
    <source>
        <dbReference type="EMBL" id="PSS23409.1"/>
    </source>
</evidence>
<evidence type="ECO:0000256" key="2">
    <source>
        <dbReference type="ARBA" id="ARBA00022670"/>
    </source>
</evidence>
<evidence type="ECO:0000256" key="8">
    <source>
        <dbReference type="PROSITE-ProRule" id="PRU01032"/>
    </source>
</evidence>
<comment type="cofactor">
    <cofactor evidence="8">
        <name>Ca(2+)</name>
        <dbReference type="ChEBI" id="CHEBI:29108"/>
    </cofactor>
    <text evidence="8">Binds 1 Ca(2+) ion per subunit.</text>
</comment>
<sequence length="688" mass="75696">MFMRVRHIVNANVNVVMFVLQFAVVAIAALSHAAPAPVRHVLHEKRHAPASDWVKGARIDPDAVLPIRIGLTQTNLEKGHDFLMEVSDPSSPKYGQYWSAEDVHNMFAPPENAVKAVKEWLISFGIHDSRIVHSDNKGWIAFDASAEEAESLLLTEFYEHEHKHSPKVRVGSDKYHVPEHLVPHIDYITPGIKLTPVVKRTVQRKRSIPHQAKKPNRLSSNSPAFNGFPWGWKPPGAGQLPAELQDCGRNITPPCIKALYQIPNATKATPGNSLGLYEQGDYFAKSDLDLFYAKYAPYVPQGTYPIPANIDGANYSVPAYSPWNGGEADIDIDMAYSLIYPQTVTLYQVDDQIYEPEEVATTNLFNTFLDALDGSYCNYTTFGETGDDPSIDPVYPNPQPGGYQGKLQCGIYKPTNVISASYGQAEADLPLNYTMRQCNEFMKLGLQGHSILTASGDYGVASFPGDEGASANGCLGPEGKIFNPQYPGNCPYITSVGGTMLYPNQTVYSPESVMHVNLGGSASNFSSAGGFSNYFPQPWYQKAAVERYFEIADLKYPYYSEFNVDFNTTTGLYNRIGRGFPDISANGANFRAFTDGDDYFWYGTSLASPLFASVLTLLNEERFAIGKGPIGFVNPVFYAFPWVLNDVTNGTNVGCGSEGFHAAPGWDPATGLGTPNYPKMKELFLSLP</sequence>
<keyword evidence="4 8" id="KW-0378">Hydrolase</keyword>
<feature type="active site" description="Charge relay system" evidence="8">
    <location>
        <position position="327"/>
    </location>
</feature>
<evidence type="ECO:0000256" key="3">
    <source>
        <dbReference type="ARBA" id="ARBA00022723"/>
    </source>
</evidence>
<dbReference type="GeneID" id="36575489"/>
<feature type="binding site" evidence="8">
    <location>
        <position position="647"/>
    </location>
    <ligand>
        <name>Ca(2+)</name>
        <dbReference type="ChEBI" id="CHEBI:29108"/>
    </ligand>
</feature>
<dbReference type="RefSeq" id="XP_024723455.1">
    <property type="nucleotide sequence ID" value="XM_024867408.1"/>
</dbReference>
<keyword evidence="11" id="KW-1185">Reference proteome</keyword>
<feature type="domain" description="Peptidase S53" evidence="9">
    <location>
        <begin position="250"/>
        <end position="687"/>
    </location>
</feature>
<dbReference type="GO" id="GO:0006508">
    <property type="term" value="P:proteolysis"/>
    <property type="evidence" value="ECO:0007669"/>
    <property type="project" value="UniProtKB-KW"/>
</dbReference>
<dbReference type="InterPro" id="IPR015366">
    <property type="entry name" value="S53_propep"/>
</dbReference>
<dbReference type="SMART" id="SM00944">
    <property type="entry name" value="Pro-kuma_activ"/>
    <property type="match status" value="1"/>
</dbReference>
<dbReference type="Proteomes" id="UP000241818">
    <property type="component" value="Unassembled WGS sequence"/>
</dbReference>
<dbReference type="CDD" id="cd04056">
    <property type="entry name" value="Peptidases_S53"/>
    <property type="match status" value="1"/>
</dbReference>
<evidence type="ECO:0000313" key="11">
    <source>
        <dbReference type="Proteomes" id="UP000241818"/>
    </source>
</evidence>
<accession>A0A2T3B947</accession>
<evidence type="ECO:0000256" key="7">
    <source>
        <dbReference type="ARBA" id="ARBA00023145"/>
    </source>
</evidence>
<organism evidence="10 11">
    <name type="scientific">Amorphotheca resinae ATCC 22711</name>
    <dbReference type="NCBI Taxonomy" id="857342"/>
    <lineage>
        <taxon>Eukaryota</taxon>
        <taxon>Fungi</taxon>
        <taxon>Dikarya</taxon>
        <taxon>Ascomycota</taxon>
        <taxon>Pezizomycotina</taxon>
        <taxon>Leotiomycetes</taxon>
        <taxon>Helotiales</taxon>
        <taxon>Amorphothecaceae</taxon>
        <taxon>Amorphotheca</taxon>
    </lineage>
</organism>
<feature type="binding site" evidence="8">
    <location>
        <position position="667"/>
    </location>
    <ligand>
        <name>Ca(2+)</name>
        <dbReference type="ChEBI" id="CHEBI:29108"/>
    </ligand>
</feature>
<protein>
    <recommendedName>
        <fullName evidence="9">Peptidase S53 domain-containing protein</fullName>
    </recommendedName>
</protein>
<dbReference type="PANTHER" id="PTHR14218">
    <property type="entry name" value="PROTEASE S8 TRIPEPTIDYL PEPTIDASE I CLN2"/>
    <property type="match status" value="1"/>
</dbReference>
<dbReference type="GO" id="GO:0004252">
    <property type="term" value="F:serine-type endopeptidase activity"/>
    <property type="evidence" value="ECO:0007669"/>
    <property type="project" value="UniProtKB-UniRule"/>
</dbReference>
<dbReference type="InterPro" id="IPR050819">
    <property type="entry name" value="Tripeptidyl-peptidase_I"/>
</dbReference>
<keyword evidence="2 8" id="KW-0645">Protease</keyword>
<dbReference type="InParanoid" id="A0A2T3B947"/>
<dbReference type="Pfam" id="PF09286">
    <property type="entry name" value="Pro-kuma_activ"/>
    <property type="match status" value="1"/>
</dbReference>
<keyword evidence="3 8" id="KW-0479">Metal-binding</keyword>
<gene>
    <name evidence="10" type="ORF">M430DRAFT_40590</name>
</gene>
<dbReference type="GO" id="GO:0005576">
    <property type="term" value="C:extracellular region"/>
    <property type="evidence" value="ECO:0007669"/>
    <property type="project" value="UniProtKB-SubCell"/>
</dbReference>